<dbReference type="OMA" id="VCTIEHA"/>
<dbReference type="AlphaFoldDB" id="A0A072VGY0"/>
<dbReference type="PANTHER" id="PTHR36344">
    <property type="entry name" value="RX N-TERMINAL DOMAIN-CONTAINING PROTEIN"/>
    <property type="match status" value="1"/>
</dbReference>
<evidence type="ECO:0000313" key="6">
    <source>
        <dbReference type="Proteomes" id="UP000265566"/>
    </source>
</evidence>
<name>A0A072VGY0_MEDTR</name>
<accession>A0A072VGY0</accession>
<evidence type="ECO:0000313" key="3">
    <source>
        <dbReference type="EMBL" id="RHN78523.1"/>
    </source>
</evidence>
<protein>
    <submittedName>
        <fullName evidence="2 4">Uncharacterized protein</fullName>
    </submittedName>
</protein>
<dbReference type="EMBL" id="PSQE01000001">
    <property type="protein sequence ID" value="RHN78523.1"/>
    <property type="molecule type" value="Genomic_DNA"/>
</dbReference>
<dbReference type="Proteomes" id="UP000265566">
    <property type="component" value="Chromosome 1"/>
</dbReference>
<dbReference type="HOGENOM" id="CLU_2053093_0_0_1"/>
<evidence type="ECO:0000313" key="2">
    <source>
        <dbReference type="EMBL" id="KEH41082.1"/>
    </source>
</evidence>
<keyword evidence="5" id="KW-1185">Reference proteome</keyword>
<gene>
    <name evidence="4" type="primary">25482973</name>
    <name evidence="2" type="ordered locus">MTR_1g041535</name>
    <name evidence="3" type="ORF">MtrunA17_Chr1g0166541</name>
</gene>
<dbReference type="EMBL" id="CM001217">
    <property type="protein sequence ID" value="KEH41082.1"/>
    <property type="molecule type" value="Genomic_DNA"/>
</dbReference>
<keyword evidence="1" id="KW-0175">Coiled coil</keyword>
<dbReference type="eggNOG" id="ENOG502SFC6">
    <property type="taxonomic scope" value="Eukaryota"/>
</dbReference>
<dbReference type="PANTHER" id="PTHR36344:SF1">
    <property type="entry name" value="RX N-TERMINAL DOMAIN-CONTAINING PROTEIN"/>
    <property type="match status" value="1"/>
</dbReference>
<reference evidence="4" key="3">
    <citation type="submission" date="2015-04" db="UniProtKB">
        <authorList>
            <consortium name="EnsemblPlants"/>
        </authorList>
    </citation>
    <scope>IDENTIFICATION</scope>
    <source>
        <strain evidence="4">cv. Jemalong A17</strain>
    </source>
</reference>
<dbReference type="Gramene" id="rna2100">
    <property type="protein sequence ID" value="RHN78523.1"/>
    <property type="gene ID" value="gene2100"/>
</dbReference>
<evidence type="ECO:0000313" key="5">
    <source>
        <dbReference type="Proteomes" id="UP000002051"/>
    </source>
</evidence>
<dbReference type="PaxDb" id="3880-AES66713"/>
<dbReference type="Proteomes" id="UP000002051">
    <property type="component" value="Unassembled WGS sequence"/>
</dbReference>
<dbReference type="EnsemblPlants" id="KEH41082">
    <property type="protein sequence ID" value="KEH41082"/>
    <property type="gene ID" value="MTR_1g041535"/>
</dbReference>
<reference evidence="2 5" key="1">
    <citation type="journal article" date="2011" name="Nature">
        <title>The Medicago genome provides insight into the evolution of rhizobial symbioses.</title>
        <authorList>
            <person name="Young N.D."/>
            <person name="Debelle F."/>
            <person name="Oldroyd G.E."/>
            <person name="Geurts R."/>
            <person name="Cannon S.B."/>
            <person name="Udvardi M.K."/>
            <person name="Benedito V.A."/>
            <person name="Mayer K.F."/>
            <person name="Gouzy J."/>
            <person name="Schoof H."/>
            <person name="Van de Peer Y."/>
            <person name="Proost S."/>
            <person name="Cook D.R."/>
            <person name="Meyers B.C."/>
            <person name="Spannagl M."/>
            <person name="Cheung F."/>
            <person name="De Mita S."/>
            <person name="Krishnakumar V."/>
            <person name="Gundlach H."/>
            <person name="Zhou S."/>
            <person name="Mudge J."/>
            <person name="Bharti A.K."/>
            <person name="Murray J.D."/>
            <person name="Naoumkina M.A."/>
            <person name="Rosen B."/>
            <person name="Silverstein K.A."/>
            <person name="Tang H."/>
            <person name="Rombauts S."/>
            <person name="Zhao P.X."/>
            <person name="Zhou P."/>
            <person name="Barbe V."/>
            <person name="Bardou P."/>
            <person name="Bechner M."/>
            <person name="Bellec A."/>
            <person name="Berger A."/>
            <person name="Berges H."/>
            <person name="Bidwell S."/>
            <person name="Bisseling T."/>
            <person name="Choisne N."/>
            <person name="Couloux A."/>
            <person name="Denny R."/>
            <person name="Deshpande S."/>
            <person name="Dai X."/>
            <person name="Doyle J.J."/>
            <person name="Dudez A.M."/>
            <person name="Farmer A.D."/>
            <person name="Fouteau S."/>
            <person name="Franken C."/>
            <person name="Gibelin C."/>
            <person name="Gish J."/>
            <person name="Goldstein S."/>
            <person name="Gonzalez A.J."/>
            <person name="Green P.J."/>
            <person name="Hallab A."/>
            <person name="Hartog M."/>
            <person name="Hua A."/>
            <person name="Humphray S.J."/>
            <person name="Jeong D.H."/>
            <person name="Jing Y."/>
            <person name="Jocker A."/>
            <person name="Kenton S.M."/>
            <person name="Kim D.J."/>
            <person name="Klee K."/>
            <person name="Lai H."/>
            <person name="Lang C."/>
            <person name="Lin S."/>
            <person name="Macmil S.L."/>
            <person name="Magdelenat G."/>
            <person name="Matthews L."/>
            <person name="McCorrison J."/>
            <person name="Monaghan E.L."/>
            <person name="Mun J.H."/>
            <person name="Najar F.Z."/>
            <person name="Nicholson C."/>
            <person name="Noirot C."/>
            <person name="O'Bleness M."/>
            <person name="Paule C.R."/>
            <person name="Poulain J."/>
            <person name="Prion F."/>
            <person name="Qin B."/>
            <person name="Qu C."/>
            <person name="Retzel E.F."/>
            <person name="Riddle C."/>
            <person name="Sallet E."/>
            <person name="Samain S."/>
            <person name="Samson N."/>
            <person name="Sanders I."/>
            <person name="Saurat O."/>
            <person name="Scarpelli C."/>
            <person name="Schiex T."/>
            <person name="Segurens B."/>
            <person name="Severin A.J."/>
            <person name="Sherrier D.J."/>
            <person name="Shi R."/>
            <person name="Sims S."/>
            <person name="Singer S.R."/>
            <person name="Sinharoy S."/>
            <person name="Sterck L."/>
            <person name="Viollet A."/>
            <person name="Wang B.B."/>
            <person name="Wang K."/>
            <person name="Wang M."/>
            <person name="Wang X."/>
            <person name="Warfsmann J."/>
            <person name="Weissenbach J."/>
            <person name="White D.D."/>
            <person name="White J.D."/>
            <person name="Wiley G.B."/>
            <person name="Wincker P."/>
            <person name="Xing Y."/>
            <person name="Yang L."/>
            <person name="Yao Z."/>
            <person name="Ying F."/>
            <person name="Zhai J."/>
            <person name="Zhou L."/>
            <person name="Zuber A."/>
            <person name="Denarie J."/>
            <person name="Dixon R.A."/>
            <person name="May G.D."/>
            <person name="Schwartz D.C."/>
            <person name="Rogers J."/>
            <person name="Quetier F."/>
            <person name="Town C.D."/>
            <person name="Roe B.A."/>
        </authorList>
    </citation>
    <scope>NUCLEOTIDE SEQUENCE [LARGE SCALE GENOMIC DNA]</scope>
    <source>
        <strain evidence="2">A17</strain>
        <strain evidence="4 5">cv. Jemalong A17</strain>
    </source>
</reference>
<reference evidence="2 5" key="2">
    <citation type="journal article" date="2014" name="BMC Genomics">
        <title>An improved genome release (version Mt4.0) for the model legume Medicago truncatula.</title>
        <authorList>
            <person name="Tang H."/>
            <person name="Krishnakumar V."/>
            <person name="Bidwell S."/>
            <person name="Rosen B."/>
            <person name="Chan A."/>
            <person name="Zhou S."/>
            <person name="Gentzbittel L."/>
            <person name="Childs K.L."/>
            <person name="Yandell M."/>
            <person name="Gundlach H."/>
            <person name="Mayer K.F."/>
            <person name="Schwartz D.C."/>
            <person name="Town C.D."/>
        </authorList>
    </citation>
    <scope>GENOME REANNOTATION</scope>
    <source>
        <strain evidence="2">A17</strain>
        <strain evidence="4 5">cv. Jemalong A17</strain>
    </source>
</reference>
<proteinExistence type="predicted"/>
<feature type="coiled-coil region" evidence="1">
    <location>
        <begin position="16"/>
        <end position="83"/>
    </location>
</feature>
<organism evidence="2 5">
    <name type="scientific">Medicago truncatula</name>
    <name type="common">Barrel medic</name>
    <name type="synonym">Medicago tribuloides</name>
    <dbReference type="NCBI Taxonomy" id="3880"/>
    <lineage>
        <taxon>Eukaryota</taxon>
        <taxon>Viridiplantae</taxon>
        <taxon>Streptophyta</taxon>
        <taxon>Embryophyta</taxon>
        <taxon>Tracheophyta</taxon>
        <taxon>Spermatophyta</taxon>
        <taxon>Magnoliopsida</taxon>
        <taxon>eudicotyledons</taxon>
        <taxon>Gunneridae</taxon>
        <taxon>Pentapetalae</taxon>
        <taxon>rosids</taxon>
        <taxon>fabids</taxon>
        <taxon>Fabales</taxon>
        <taxon>Fabaceae</taxon>
        <taxon>Papilionoideae</taxon>
        <taxon>50 kb inversion clade</taxon>
        <taxon>NPAAA clade</taxon>
        <taxon>Hologalegina</taxon>
        <taxon>IRL clade</taxon>
        <taxon>Trifolieae</taxon>
        <taxon>Medicago</taxon>
    </lineage>
</organism>
<reference evidence="3" key="5">
    <citation type="journal article" date="2018" name="Nat. Plants">
        <title>Whole-genome landscape of Medicago truncatula symbiotic genes.</title>
        <authorList>
            <person name="Pecrix Y."/>
            <person name="Gamas P."/>
            <person name="Carrere S."/>
        </authorList>
    </citation>
    <scope>NUCLEOTIDE SEQUENCE</scope>
    <source>
        <tissue evidence="3">Leaves</tissue>
    </source>
</reference>
<reference evidence="6" key="4">
    <citation type="journal article" date="2018" name="Nat. Plants">
        <title>Whole-genome landscape of Medicago truncatula symbiotic genes.</title>
        <authorList>
            <person name="Pecrix Y."/>
            <person name="Staton S.E."/>
            <person name="Sallet E."/>
            <person name="Lelandais-Briere C."/>
            <person name="Moreau S."/>
            <person name="Carrere S."/>
            <person name="Blein T."/>
            <person name="Jardinaud M.F."/>
            <person name="Latrasse D."/>
            <person name="Zouine M."/>
            <person name="Zahm M."/>
            <person name="Kreplak J."/>
            <person name="Mayjonade B."/>
            <person name="Satge C."/>
            <person name="Perez M."/>
            <person name="Cauet S."/>
            <person name="Marande W."/>
            <person name="Chantry-Darmon C."/>
            <person name="Lopez-Roques C."/>
            <person name="Bouchez O."/>
            <person name="Berard A."/>
            <person name="Debelle F."/>
            <person name="Munos S."/>
            <person name="Bendahmane A."/>
            <person name="Berges H."/>
            <person name="Niebel A."/>
            <person name="Buitink J."/>
            <person name="Frugier F."/>
            <person name="Benhamed M."/>
            <person name="Crespi M."/>
            <person name="Gouzy J."/>
            <person name="Gamas P."/>
        </authorList>
    </citation>
    <scope>NUCLEOTIDE SEQUENCE [LARGE SCALE GENOMIC DNA]</scope>
    <source>
        <strain evidence="6">cv. Jemalong A17</strain>
    </source>
</reference>
<sequence>MVLLSVTPFRPPDGRLAEIQQEIQTAETEKLQQENSLGLLWEHPPALDPEVVGRVMQRIRDRIRALEDRKEALLQEQQSLLVEGAISNRRGNSHGIAFNEKNHLEEACAKCNKFKAATFV</sequence>
<evidence type="ECO:0000313" key="4">
    <source>
        <dbReference type="EnsemblPlants" id="KEH41082"/>
    </source>
</evidence>
<evidence type="ECO:0000256" key="1">
    <source>
        <dbReference type="SAM" id="Coils"/>
    </source>
</evidence>